<dbReference type="CDD" id="cd10917">
    <property type="entry name" value="CE4_NodB_like_6s_7s"/>
    <property type="match status" value="1"/>
</dbReference>
<keyword evidence="1" id="KW-0479">Metal-binding</keyword>
<evidence type="ECO:0000259" key="3">
    <source>
        <dbReference type="PROSITE" id="PS51677"/>
    </source>
</evidence>
<protein>
    <submittedName>
        <fullName evidence="4">Polysaccharide deacetylase</fullName>
    </submittedName>
</protein>
<dbReference type="PANTHER" id="PTHR10587">
    <property type="entry name" value="GLYCOSYL TRANSFERASE-RELATED"/>
    <property type="match status" value="1"/>
</dbReference>
<evidence type="ECO:0000256" key="2">
    <source>
        <dbReference type="ARBA" id="ARBA00022801"/>
    </source>
</evidence>
<dbReference type="EMBL" id="JXAK01000010">
    <property type="protein sequence ID" value="KIL41379.1"/>
    <property type="molecule type" value="Genomic_DNA"/>
</dbReference>
<dbReference type="Gene3D" id="3.20.20.370">
    <property type="entry name" value="Glycoside hydrolase/deacetylase"/>
    <property type="match status" value="1"/>
</dbReference>
<dbReference type="PROSITE" id="PS51677">
    <property type="entry name" value="NODB"/>
    <property type="match status" value="1"/>
</dbReference>
<name>A0ABR5AK42_9BACL</name>
<dbReference type="Pfam" id="PF01522">
    <property type="entry name" value="Polysacc_deac_1"/>
    <property type="match status" value="1"/>
</dbReference>
<evidence type="ECO:0000313" key="5">
    <source>
        <dbReference type="Proteomes" id="UP000031967"/>
    </source>
</evidence>
<comment type="caution">
    <text evidence="4">The sequence shown here is derived from an EMBL/GenBank/DDBJ whole genome shotgun (WGS) entry which is preliminary data.</text>
</comment>
<gene>
    <name evidence="4" type="ORF">SD70_07820</name>
</gene>
<reference evidence="4 5" key="1">
    <citation type="submission" date="2014-12" db="EMBL/GenBank/DDBJ databases">
        <title>Draft genome sequence of Paenibacillus kamchatkensis strain B-2647.</title>
        <authorList>
            <person name="Karlyshev A.V."/>
            <person name="Kudryashova E.B."/>
        </authorList>
    </citation>
    <scope>NUCLEOTIDE SEQUENCE [LARGE SCALE GENOMIC DNA]</scope>
    <source>
        <strain evidence="4 5">VKM B-2647</strain>
    </source>
</reference>
<dbReference type="InterPro" id="IPR050248">
    <property type="entry name" value="Polysacc_deacetylase_ArnD"/>
</dbReference>
<dbReference type="SUPFAM" id="SSF88713">
    <property type="entry name" value="Glycoside hydrolase/deacetylase"/>
    <property type="match status" value="1"/>
</dbReference>
<accession>A0ABR5AK42</accession>
<keyword evidence="2" id="KW-0378">Hydrolase</keyword>
<feature type="domain" description="NodB homology" evidence="3">
    <location>
        <begin position="10"/>
        <end position="193"/>
    </location>
</feature>
<keyword evidence="5" id="KW-1185">Reference proteome</keyword>
<evidence type="ECO:0000256" key="1">
    <source>
        <dbReference type="ARBA" id="ARBA00022723"/>
    </source>
</evidence>
<dbReference type="InterPro" id="IPR011330">
    <property type="entry name" value="Glyco_hydro/deAcase_b/a-brl"/>
</dbReference>
<proteinExistence type="predicted"/>
<dbReference type="PANTHER" id="PTHR10587:SF133">
    <property type="entry name" value="CHITIN DEACETYLASE 1-RELATED"/>
    <property type="match status" value="1"/>
</dbReference>
<evidence type="ECO:0000313" key="4">
    <source>
        <dbReference type="EMBL" id="KIL41379.1"/>
    </source>
</evidence>
<dbReference type="Proteomes" id="UP000031967">
    <property type="component" value="Unassembled WGS sequence"/>
</dbReference>
<organism evidence="4 5">
    <name type="scientific">Gordoniibacillus kamchatkensis</name>
    <dbReference type="NCBI Taxonomy" id="1590651"/>
    <lineage>
        <taxon>Bacteria</taxon>
        <taxon>Bacillati</taxon>
        <taxon>Bacillota</taxon>
        <taxon>Bacilli</taxon>
        <taxon>Bacillales</taxon>
        <taxon>Paenibacillaceae</taxon>
        <taxon>Gordoniibacillus</taxon>
    </lineage>
</organism>
<sequence>MFYSGASGAKVAALTFDDGPDVTFTGQILDILKQQGIKATFFIVGERALQHPDMVRRIVQEGHAVGNHTWDHPNLVKLTPQQVQDEVLRTEEQLMQTLGYRTDLFRPPYGNANAAVLQQIAGLGFKIIDWSVDTRDWAGTPTPQIMDFVRKEMTPGGIILQHCAGGRNENLSNTVAALPQIIFYLKSNGFTFATVPDLLKVPSRI</sequence>
<dbReference type="InterPro" id="IPR002509">
    <property type="entry name" value="NODB_dom"/>
</dbReference>